<keyword evidence="2" id="KW-0732">Signal</keyword>
<feature type="region of interest" description="Disordered" evidence="1">
    <location>
        <begin position="45"/>
        <end position="82"/>
    </location>
</feature>
<gene>
    <name evidence="3" type="ORF">Cvel_23756</name>
</gene>
<dbReference type="VEuPathDB" id="CryptoDB:Cvel_23756"/>
<evidence type="ECO:0000313" key="3">
    <source>
        <dbReference type="EMBL" id="CEM35584.1"/>
    </source>
</evidence>
<sequence length="225" mass="23349">MNSFHLTSFVLVLAFCCCGKANDEVLSSQRFGGGEMRAAAACSESVPIPSTPPSEELHPSPCEGRRELAPGDSPLPWGGSNATRNETVTITCPDGFRLKCEEGNGRVCVCVSLQDYNNSSPHREGEGEGEEGEQSPPVSGDSAGRQEGFVEITRHCSFTTGGECPGAATASPPRPLPAAVMSSSWVPADPSPLQEVHMTGETGAGGGLLWDEESGSGSGIGLEHS</sequence>
<feature type="region of interest" description="Disordered" evidence="1">
    <location>
        <begin position="190"/>
        <end position="225"/>
    </location>
</feature>
<name>A0A0G4GX80_9ALVE</name>
<accession>A0A0G4GX80</accession>
<organism evidence="3">
    <name type="scientific">Chromera velia CCMP2878</name>
    <dbReference type="NCBI Taxonomy" id="1169474"/>
    <lineage>
        <taxon>Eukaryota</taxon>
        <taxon>Sar</taxon>
        <taxon>Alveolata</taxon>
        <taxon>Colpodellida</taxon>
        <taxon>Chromeraceae</taxon>
        <taxon>Chromera</taxon>
    </lineage>
</organism>
<reference evidence="3" key="1">
    <citation type="submission" date="2014-11" db="EMBL/GenBank/DDBJ databases">
        <authorList>
            <person name="Otto D Thomas"/>
            <person name="Naeem Raeece"/>
        </authorList>
    </citation>
    <scope>NUCLEOTIDE SEQUENCE</scope>
</reference>
<evidence type="ECO:0000256" key="1">
    <source>
        <dbReference type="SAM" id="MobiDB-lite"/>
    </source>
</evidence>
<feature type="compositionally biased region" description="Gly residues" evidence="1">
    <location>
        <begin position="216"/>
        <end position="225"/>
    </location>
</feature>
<feature type="region of interest" description="Disordered" evidence="1">
    <location>
        <begin position="119"/>
        <end position="144"/>
    </location>
</feature>
<protein>
    <recommendedName>
        <fullName evidence="4">Sushi domain-containing protein</fullName>
    </recommendedName>
</protein>
<dbReference type="AlphaFoldDB" id="A0A0G4GX80"/>
<feature type="signal peptide" evidence="2">
    <location>
        <begin position="1"/>
        <end position="21"/>
    </location>
</feature>
<evidence type="ECO:0008006" key="4">
    <source>
        <dbReference type="Google" id="ProtNLM"/>
    </source>
</evidence>
<dbReference type="EMBL" id="CDMZ01001645">
    <property type="protein sequence ID" value="CEM35584.1"/>
    <property type="molecule type" value="Genomic_DNA"/>
</dbReference>
<feature type="compositionally biased region" description="Basic and acidic residues" evidence="1">
    <location>
        <begin position="55"/>
        <end position="69"/>
    </location>
</feature>
<feature type="chain" id="PRO_5005190649" description="Sushi domain-containing protein" evidence="2">
    <location>
        <begin position="22"/>
        <end position="225"/>
    </location>
</feature>
<proteinExistence type="predicted"/>
<evidence type="ECO:0000256" key="2">
    <source>
        <dbReference type="SAM" id="SignalP"/>
    </source>
</evidence>